<dbReference type="Proteomes" id="UP001168524">
    <property type="component" value="Unassembled WGS sequence"/>
</dbReference>
<name>A0ABT7WQ33_9GAMM</name>
<sequence>MSDQLRIMDRIMVCYKPYLGQQNRCSLNFKNWKLPKAGKLKFKIIVPDGCSLPHFNLRQERIVGSDQVLCENLWDGKEIDLKDKKIRQGKRKVYVETINPFHKISYMMLQEKNQLREFKEILQYEIIVYIEY</sequence>
<evidence type="ECO:0000313" key="2">
    <source>
        <dbReference type="Proteomes" id="UP001168524"/>
    </source>
</evidence>
<organism evidence="1 2">
    <name type="scientific">Acinetobacter thutiue</name>
    <dbReference type="NCBI Taxonomy" id="2998078"/>
    <lineage>
        <taxon>Bacteria</taxon>
        <taxon>Pseudomonadati</taxon>
        <taxon>Pseudomonadota</taxon>
        <taxon>Gammaproteobacteria</taxon>
        <taxon>Moraxellales</taxon>
        <taxon>Moraxellaceae</taxon>
        <taxon>Acinetobacter</taxon>
    </lineage>
</organism>
<comment type="caution">
    <text evidence="1">The sequence shown here is derived from an EMBL/GenBank/DDBJ whole genome shotgun (WGS) entry which is preliminary data.</text>
</comment>
<proteinExistence type="predicted"/>
<gene>
    <name evidence="1" type="ORF">QTA56_11150</name>
</gene>
<keyword evidence="2" id="KW-1185">Reference proteome</keyword>
<protein>
    <submittedName>
        <fullName evidence="1">Uncharacterized protein</fullName>
    </submittedName>
</protein>
<dbReference type="RefSeq" id="WP_267981023.1">
    <property type="nucleotide sequence ID" value="NZ_JAPQKF010000004.1"/>
</dbReference>
<reference evidence="1" key="1">
    <citation type="submission" date="2023-06" db="EMBL/GenBank/DDBJ databases">
        <title>Two novel species of Acinetobacter isolated from motorbike repairing workshop in Vietnam.</title>
        <authorList>
            <person name="Le N.T.T."/>
        </authorList>
    </citation>
    <scope>NUCLEOTIDE SEQUENCE</scope>
    <source>
        <strain evidence="1">VNH17</strain>
    </source>
</reference>
<dbReference type="EMBL" id="JAUDZE010000004">
    <property type="protein sequence ID" value="MDN0014784.1"/>
    <property type="molecule type" value="Genomic_DNA"/>
</dbReference>
<evidence type="ECO:0000313" key="1">
    <source>
        <dbReference type="EMBL" id="MDN0014784.1"/>
    </source>
</evidence>
<accession>A0ABT7WQ33</accession>